<dbReference type="EMBL" id="JBHMAG010000018">
    <property type="protein sequence ID" value="MFB9755217.1"/>
    <property type="molecule type" value="Genomic_DNA"/>
</dbReference>
<reference evidence="2 3" key="1">
    <citation type="submission" date="2024-09" db="EMBL/GenBank/DDBJ databases">
        <authorList>
            <person name="Sun Q."/>
            <person name="Mori K."/>
        </authorList>
    </citation>
    <scope>NUCLEOTIDE SEQUENCE [LARGE SCALE GENOMIC DNA]</scope>
    <source>
        <strain evidence="2 3">JCM 12520</strain>
    </source>
</reference>
<feature type="transmembrane region" description="Helical" evidence="1">
    <location>
        <begin position="6"/>
        <end position="26"/>
    </location>
</feature>
<protein>
    <submittedName>
        <fullName evidence="2">Uncharacterized protein</fullName>
    </submittedName>
</protein>
<sequence length="58" mass="6981">MVTFVFVMLGCFVFFGAVIALIYRWIQNDTYAYDMSFIWDRHAVTLEQMEFQRKTTTQ</sequence>
<keyword evidence="1" id="KW-0472">Membrane</keyword>
<keyword evidence="1" id="KW-1133">Transmembrane helix</keyword>
<accession>A0ABV5W3S3</accession>
<organism evidence="2 3">
    <name type="scientific">Paenibacillus hodogayensis</name>
    <dbReference type="NCBI Taxonomy" id="279208"/>
    <lineage>
        <taxon>Bacteria</taxon>
        <taxon>Bacillati</taxon>
        <taxon>Bacillota</taxon>
        <taxon>Bacilli</taxon>
        <taxon>Bacillales</taxon>
        <taxon>Paenibacillaceae</taxon>
        <taxon>Paenibacillus</taxon>
    </lineage>
</organism>
<dbReference type="RefSeq" id="WP_344907818.1">
    <property type="nucleotide sequence ID" value="NZ_BAAAYO010000006.1"/>
</dbReference>
<keyword evidence="1" id="KW-0812">Transmembrane</keyword>
<evidence type="ECO:0000256" key="1">
    <source>
        <dbReference type="SAM" id="Phobius"/>
    </source>
</evidence>
<comment type="caution">
    <text evidence="2">The sequence shown here is derived from an EMBL/GenBank/DDBJ whole genome shotgun (WGS) entry which is preliminary data.</text>
</comment>
<name>A0ABV5W3S3_9BACL</name>
<proteinExistence type="predicted"/>
<dbReference type="Proteomes" id="UP001589619">
    <property type="component" value="Unassembled WGS sequence"/>
</dbReference>
<evidence type="ECO:0000313" key="3">
    <source>
        <dbReference type="Proteomes" id="UP001589619"/>
    </source>
</evidence>
<evidence type="ECO:0000313" key="2">
    <source>
        <dbReference type="EMBL" id="MFB9755217.1"/>
    </source>
</evidence>
<gene>
    <name evidence="2" type="ORF">ACFFNY_26895</name>
</gene>
<keyword evidence="3" id="KW-1185">Reference proteome</keyword>